<sequence>MNGIAEMNQVIMVAERVYKQLNVRAKVVDTLSSAQERLITLEAEAVTTRQKFYMQQSKVNAEIRQGTKNQTHFNNAIKQGAEEQKQLIDEIRKLNKNDYWKVGLKAGKRIYSSAVGDAMSLNKMEQLVMARSGSPELGKYYIQDWKKTARQTGTNFNDQMKLGMSFMPQVKNPRQVNDLMKLSQQIAAFDVSGKGSAGAAEAIKSLMGGDSSPLSKQMDIPKSVIEKKFGIVDAAKSGDLDKFIQKFKEMLEYMSMGEKQYKMLMDTPAMKAEAAVNGFKNSLAEAGMTAMQLLAPQLERVNQWLQSTQGQTFFMSLGTTIATVTTKFIEFIQWLNEGGRAVNFLTQLISPRLLSIASILGLVALSSKIIVPVLGAASQGLAILSGWITRASVSTTALTVGQSTQIIQSQMCVGSAMQQATATGVMGASATTASGAVTGLSWAVRGLSIALKAASVIGIVLIFADLIGMAINAGNASNTAAGAWSNSMYAMDLSTMQAAQNIQNNLHNMASSAIKSAKTINAATGLAKIPSEVKLNPNGGGTVVIDGRTFTKDKDGTVYEKKQGTERSAYYNQNVDLSGLDKVLSGNFETTVTMSTFAPQNVKPLAMNSKGLLYYSGYGEAEKLIIEHNTKTHNEKVTNPVDINSVHQYLGQKFEEEKRNKKLEDLQKDFEGWKYEPTTPSKVDNIGKVDSVGKIEEPVEIGSEDIKVMRELAEMRHVQNFVTLTPTVQVTTGDINHPTDINTIINQIENKLEEQFIGAAQGVYGY</sequence>
<proteinExistence type="predicted"/>
<dbReference type="Proteomes" id="UP000316208">
    <property type="component" value="Unassembled WGS sequence"/>
</dbReference>
<keyword evidence="2" id="KW-1185">Reference proteome</keyword>
<protein>
    <submittedName>
        <fullName evidence="1">Uncharacterized protein</fullName>
    </submittedName>
</protein>
<accession>A0ABY3AQW2</accession>
<comment type="caution">
    <text evidence="1">The sequence shown here is derived from an EMBL/GenBank/DDBJ whole genome shotgun (WGS) entry which is preliminary data.</text>
</comment>
<dbReference type="RefSeq" id="WP_142544001.1">
    <property type="nucleotide sequence ID" value="NZ_SADY01000003.1"/>
</dbReference>
<dbReference type="EMBL" id="SADY01000003">
    <property type="protein sequence ID" value="TQR44907.1"/>
    <property type="molecule type" value="Genomic_DNA"/>
</dbReference>
<reference evidence="1 2" key="1">
    <citation type="submission" date="2018-03" db="EMBL/GenBank/DDBJ databases">
        <title>Aerobic endospore-forming bacteria genome sequencing and assembly.</title>
        <authorList>
            <person name="Cavalcante D.A."/>
            <person name="Driks A."/>
            <person name="Putonti C."/>
            <person name="De-Souza M.T."/>
        </authorList>
    </citation>
    <scope>NUCLEOTIDE SEQUENCE [LARGE SCALE GENOMIC DNA]</scope>
    <source>
        <strain evidence="1 2">SDF0028</strain>
    </source>
</reference>
<evidence type="ECO:0000313" key="2">
    <source>
        <dbReference type="Proteomes" id="UP000316208"/>
    </source>
</evidence>
<gene>
    <name evidence="1" type="ORF">C7Y44_11325</name>
</gene>
<name>A0ABY3AQW2_PAEPP</name>
<organism evidence="1 2">
    <name type="scientific">Paenibacillus popilliae</name>
    <name type="common">Bacillus popilliae</name>
    <dbReference type="NCBI Taxonomy" id="78057"/>
    <lineage>
        <taxon>Bacteria</taxon>
        <taxon>Bacillati</taxon>
        <taxon>Bacillota</taxon>
        <taxon>Bacilli</taxon>
        <taxon>Bacillales</taxon>
        <taxon>Paenibacillaceae</taxon>
        <taxon>Paenibacillus</taxon>
    </lineage>
</organism>
<evidence type="ECO:0000313" key="1">
    <source>
        <dbReference type="EMBL" id="TQR44907.1"/>
    </source>
</evidence>